<accession>A0A238KM05</accession>
<protein>
    <recommendedName>
        <fullName evidence="4">Replication protein</fullName>
    </recommendedName>
</protein>
<evidence type="ECO:0000313" key="2">
    <source>
        <dbReference type="EMBL" id="SMX43814.1"/>
    </source>
</evidence>
<proteinExistence type="predicted"/>
<evidence type="ECO:0000313" key="3">
    <source>
        <dbReference type="Proteomes" id="UP000202485"/>
    </source>
</evidence>
<reference evidence="3" key="1">
    <citation type="submission" date="2017-05" db="EMBL/GenBank/DDBJ databases">
        <authorList>
            <person name="Rodrigo-Torres L."/>
            <person name="Arahal R. D."/>
            <person name="Lucena T."/>
        </authorList>
    </citation>
    <scope>NUCLEOTIDE SEQUENCE [LARGE SCALE GENOMIC DNA]</scope>
    <source>
        <strain evidence="3">CECT 8715</strain>
    </source>
</reference>
<organism evidence="2 3">
    <name type="scientific">Ruegeria arenilitoris</name>
    <dbReference type="NCBI Taxonomy" id="1173585"/>
    <lineage>
        <taxon>Bacteria</taxon>
        <taxon>Pseudomonadati</taxon>
        <taxon>Pseudomonadota</taxon>
        <taxon>Alphaproteobacteria</taxon>
        <taxon>Rhodobacterales</taxon>
        <taxon>Roseobacteraceae</taxon>
        <taxon>Ruegeria</taxon>
    </lineage>
</organism>
<feature type="region of interest" description="Disordered" evidence="1">
    <location>
        <begin position="270"/>
        <end position="292"/>
    </location>
</feature>
<evidence type="ECO:0000256" key="1">
    <source>
        <dbReference type="SAM" id="MobiDB-lite"/>
    </source>
</evidence>
<dbReference type="EMBL" id="FXYG01000003">
    <property type="protein sequence ID" value="SMX43814.1"/>
    <property type="molecule type" value="Genomic_DNA"/>
</dbReference>
<keyword evidence="3" id="KW-1185">Reference proteome</keyword>
<feature type="compositionally biased region" description="Basic and acidic residues" evidence="1">
    <location>
        <begin position="270"/>
        <end position="279"/>
    </location>
</feature>
<dbReference type="Proteomes" id="UP000202485">
    <property type="component" value="Unassembled WGS sequence"/>
</dbReference>
<evidence type="ECO:0008006" key="4">
    <source>
        <dbReference type="Google" id="ProtNLM"/>
    </source>
</evidence>
<gene>
    <name evidence="2" type="ORF">RUA8715_02281</name>
</gene>
<name>A0A238KM05_9RHOB</name>
<sequence length="459" mass="51585">MSAVVAEMAAEVGHDLYRPGKKKAAQFLLGLPDNEYLAICYPAFKHDKRLPSVAMVDATQTAANLQYHYETKVQGRAQLAALTFPALESRVSIDSYADGVALAFKRMNKLKTALRKSGMGDFVYVQLEAPFQPETESFYLHFHIFLTFDLGDVHRRRALAFIKENSPWLQSKAGVHLIRIAHQDVARSIRYGTKPSTTAYEIATSENKKVFEAYLAVSKGRRLTRTEGSLKDTVRELKAQGRRAKLSQCENTGRLSVCLVEKVGRRELGAIEKSDRKGGGEQASPKPKTGDKAKNIYCGCGRPVASPDGRLLAFGYVQNFCEKSFEPSSGKGIHGNLFEANRIARHAWETNTGKSFDLKEFLSPIADDIMRLLRDSDVQSYTVVASPNVLKTLLQIQKEREQRSRCQKRVQRRRFGQKRFARTLRRWASKMSGVFDWLKNSMNRISGKTSRPSSGTFSN</sequence>
<dbReference type="AlphaFoldDB" id="A0A238KM05"/>